<evidence type="ECO:0000256" key="1">
    <source>
        <dbReference type="SAM" id="MobiDB-lite"/>
    </source>
</evidence>
<dbReference type="SUPFAM" id="SSF53774">
    <property type="entry name" value="Glutaminase/Asparaginase"/>
    <property type="match status" value="1"/>
</dbReference>
<proteinExistence type="predicted"/>
<dbReference type="HOGENOM" id="CLU_939234_0_0_9"/>
<keyword evidence="3" id="KW-0614">Plasmid</keyword>
<feature type="signal peptide" evidence="2">
    <location>
        <begin position="1"/>
        <end position="16"/>
    </location>
</feature>
<keyword evidence="4" id="KW-1185">Reference proteome</keyword>
<feature type="chain" id="PRO_5038430758" evidence="2">
    <location>
        <begin position="17"/>
        <end position="296"/>
    </location>
</feature>
<dbReference type="eggNOG" id="ENOG502ZGPJ">
    <property type="taxonomic scope" value="Bacteria"/>
</dbReference>
<dbReference type="InterPro" id="IPR036152">
    <property type="entry name" value="Asp/glu_Ase-like_sf"/>
</dbReference>
<evidence type="ECO:0000256" key="2">
    <source>
        <dbReference type="SAM" id="SignalP"/>
    </source>
</evidence>
<dbReference type="GeneID" id="41357128"/>
<dbReference type="Proteomes" id="UP000001476">
    <property type="component" value="Plasmid pEubeli2"/>
</dbReference>
<evidence type="ECO:0000313" key="4">
    <source>
        <dbReference type="Proteomes" id="UP000001476"/>
    </source>
</evidence>
<geneLocation type="plasmid" evidence="4">
    <name>pEubeli2</name>
</geneLocation>
<dbReference type="EMBL" id="CP001106">
    <property type="protein sequence ID" value="ACR73553.1"/>
    <property type="molecule type" value="Genomic_DNA"/>
</dbReference>
<reference evidence="3 4" key="1">
    <citation type="journal article" date="2009" name="Proc. Natl. Acad. Sci. U.S.A.">
        <title>Characterizing a model human gut microbiota composed of members of its two dominant bacterial phyla.</title>
        <authorList>
            <person name="Mahowald M.A."/>
            <person name="Rey F.E."/>
            <person name="Seedorf H."/>
            <person name="Turnbaugh P.J."/>
            <person name="Fulton R.S."/>
            <person name="Wollam A."/>
            <person name="Shah N."/>
            <person name="Wang C."/>
            <person name="Magrini V."/>
            <person name="Wilson R.K."/>
            <person name="Cantarel B.L."/>
            <person name="Coutinho P.M."/>
            <person name="Henrissat B."/>
            <person name="Crock L.W."/>
            <person name="Russell A."/>
            <person name="Verberkmoes N.C."/>
            <person name="Hettich R.L."/>
            <person name="Gordon J.I."/>
        </authorList>
    </citation>
    <scope>NUCLEOTIDE SEQUENCE [LARGE SCALE GENOMIC DNA]</scope>
    <source>
        <strain evidence="4">ATCC 27750 / DSM 3376 / VPI C15-48 / C15-B4</strain>
        <plasmid evidence="3">unnamed</plasmid>
    </source>
</reference>
<protein>
    <submittedName>
        <fullName evidence="3">Uncharacterized protein</fullName>
    </submittedName>
</protein>
<name>C4Z6G1_LACE2</name>
<gene>
    <name evidence="3" type="ordered locus">EUBELI_20408</name>
</gene>
<feature type="compositionally biased region" description="Polar residues" evidence="1">
    <location>
        <begin position="45"/>
        <end position="61"/>
    </location>
</feature>
<evidence type="ECO:0000313" key="3">
    <source>
        <dbReference type="EMBL" id="ACR73553.1"/>
    </source>
</evidence>
<dbReference type="PROSITE" id="PS51257">
    <property type="entry name" value="PROKAR_LIPOPROTEIN"/>
    <property type="match status" value="1"/>
</dbReference>
<dbReference type="AlphaFoldDB" id="C4Z6G1"/>
<feature type="region of interest" description="Disordered" evidence="1">
    <location>
        <begin position="37"/>
        <end position="64"/>
    </location>
</feature>
<dbReference type="RefSeq" id="WP_012740681.1">
    <property type="nucleotide sequence ID" value="NC_012780.1"/>
</dbReference>
<organism evidence="3 4">
    <name type="scientific">Lachnospira eligens (strain ATCC 27750 / DSM 3376 / VPI C15-48 / C15-B4)</name>
    <name type="common">Eubacterium eligens</name>
    <dbReference type="NCBI Taxonomy" id="515620"/>
    <lineage>
        <taxon>Bacteria</taxon>
        <taxon>Bacillati</taxon>
        <taxon>Bacillota</taxon>
        <taxon>Clostridia</taxon>
        <taxon>Lachnospirales</taxon>
        <taxon>Lachnospiraceae</taxon>
        <taxon>Lachnospira</taxon>
    </lineage>
</organism>
<accession>C4Z6G1</accession>
<keyword evidence="2" id="KW-0732">Signal</keyword>
<dbReference type="KEGG" id="eel:EUBELI_20408"/>
<sequence>MINKKFCITMSGFVIASLMLTGCSSMFGNPMKYVISQDETRQEQTESQNDTGNNDTSSDEQILSEEDNENHGIYILGTDKMSDYSVSGMLKAVKEINENIDDDKTKGIILIGEEQYIDYISYFISLTVEDKKPLIIIKNLNDDTKQAALISQVKSYINGEAESLPQDCMVNKNVSDVFDVSSVKTLPDVDIFYDYIGANMDELSKKIYISNGMVIIPSTAGADISSETYEIISQKNIAPVVITCSKDVLDTKIKDNSADNIYYTDLEPYKSRLMLMFLLNKNSDSDSIKNALIKAD</sequence>